<organism evidence="3 4">
    <name type="scientific">Ascobolus immersus RN42</name>
    <dbReference type="NCBI Taxonomy" id="1160509"/>
    <lineage>
        <taxon>Eukaryota</taxon>
        <taxon>Fungi</taxon>
        <taxon>Dikarya</taxon>
        <taxon>Ascomycota</taxon>
        <taxon>Pezizomycotina</taxon>
        <taxon>Pezizomycetes</taxon>
        <taxon>Pezizales</taxon>
        <taxon>Ascobolaceae</taxon>
        <taxon>Ascobolus</taxon>
    </lineage>
</organism>
<dbReference type="Proteomes" id="UP000275078">
    <property type="component" value="Unassembled WGS sequence"/>
</dbReference>
<dbReference type="InterPro" id="IPR024047">
    <property type="entry name" value="MM3350-like_sf"/>
</dbReference>
<sequence length="515" mass="57860">MMATTKLDDMDDTFLNGDSNNQAHESLSVEVQDEREEIPTVEPVFTALNDSHDNRTGQPGTEEDVKQDLHNNRGSDCFTEKLQTSHPPVDIPGGYLENLGLEVVDLGFQRPIADDGSSKDHTAIDDAVVGQDVQESLSSDDEEDSGDESPKEPPSREYFINLAKPTPEQIALTSLSAPPPQPTAPKPLLFGPPRPPYILKISLLPTTNPTITRTISIPAEATFSTLHTAIQAAFNWYHLHSYFFNILKLPDGTPVQDILDGIGFVAKDQYWCRLDGVPELSEEKVVKVLDSKEVRLYQVWDRWVDWSLEKEIRTEKKGKNAEAKMKEEERVPVVEYEYDLLLGWIHRLEIVGRGADESGYNRVLCLDGVGHPAAEDLEPGLPVSGEWEKLKEVYRVLDKAIIEGDTNGLSEVDVKKVLTKEQQQLKFWYEMDCMNGDSRGLGGGRVDAWNKDKVNQKLAKITIQGLGHMVGEEDRQSEGAEWKLKPECCGRLNHYGEDRRRDDEKGLTEPADWKD</sequence>
<dbReference type="InterPro" id="IPR012912">
    <property type="entry name" value="Plasmid_pRiA4b_Orf3-like"/>
</dbReference>
<dbReference type="EMBL" id="ML119683">
    <property type="protein sequence ID" value="RPA80978.1"/>
    <property type="molecule type" value="Genomic_DNA"/>
</dbReference>
<feature type="domain" description="Plasmid pRiA4b Orf3-like" evidence="2">
    <location>
        <begin position="197"/>
        <end position="377"/>
    </location>
</feature>
<feature type="region of interest" description="Disordered" evidence="1">
    <location>
        <begin position="491"/>
        <end position="515"/>
    </location>
</feature>
<name>A0A3N4I8L0_ASCIM</name>
<evidence type="ECO:0000313" key="4">
    <source>
        <dbReference type="Proteomes" id="UP000275078"/>
    </source>
</evidence>
<dbReference type="Pfam" id="PF07929">
    <property type="entry name" value="PRiA4_ORF3"/>
    <property type="match status" value="1"/>
</dbReference>
<feature type="compositionally biased region" description="Basic and acidic residues" evidence="1">
    <location>
        <begin position="63"/>
        <end position="73"/>
    </location>
</feature>
<gene>
    <name evidence="3" type="ORF">BJ508DRAFT_415015</name>
</gene>
<protein>
    <recommendedName>
        <fullName evidence="2">Plasmid pRiA4b Orf3-like domain-containing protein</fullName>
    </recommendedName>
</protein>
<dbReference type="SUPFAM" id="SSF159941">
    <property type="entry name" value="MM3350-like"/>
    <property type="match status" value="1"/>
</dbReference>
<evidence type="ECO:0000256" key="1">
    <source>
        <dbReference type="SAM" id="MobiDB-lite"/>
    </source>
</evidence>
<dbReference type="STRING" id="1160509.A0A3N4I8L0"/>
<feature type="compositionally biased region" description="Polar residues" evidence="1">
    <location>
        <begin position="16"/>
        <end position="25"/>
    </location>
</feature>
<proteinExistence type="predicted"/>
<keyword evidence="4" id="KW-1185">Reference proteome</keyword>
<accession>A0A3N4I8L0</accession>
<evidence type="ECO:0000313" key="3">
    <source>
        <dbReference type="EMBL" id="RPA80978.1"/>
    </source>
</evidence>
<dbReference type="AlphaFoldDB" id="A0A3N4I8L0"/>
<reference evidence="3 4" key="1">
    <citation type="journal article" date="2018" name="Nat. Ecol. Evol.">
        <title>Pezizomycetes genomes reveal the molecular basis of ectomycorrhizal truffle lifestyle.</title>
        <authorList>
            <person name="Murat C."/>
            <person name="Payen T."/>
            <person name="Noel B."/>
            <person name="Kuo A."/>
            <person name="Morin E."/>
            <person name="Chen J."/>
            <person name="Kohler A."/>
            <person name="Krizsan K."/>
            <person name="Balestrini R."/>
            <person name="Da Silva C."/>
            <person name="Montanini B."/>
            <person name="Hainaut M."/>
            <person name="Levati E."/>
            <person name="Barry K.W."/>
            <person name="Belfiori B."/>
            <person name="Cichocki N."/>
            <person name="Clum A."/>
            <person name="Dockter R.B."/>
            <person name="Fauchery L."/>
            <person name="Guy J."/>
            <person name="Iotti M."/>
            <person name="Le Tacon F."/>
            <person name="Lindquist E.A."/>
            <person name="Lipzen A."/>
            <person name="Malagnac F."/>
            <person name="Mello A."/>
            <person name="Molinier V."/>
            <person name="Miyauchi S."/>
            <person name="Poulain J."/>
            <person name="Riccioni C."/>
            <person name="Rubini A."/>
            <person name="Sitrit Y."/>
            <person name="Splivallo R."/>
            <person name="Traeger S."/>
            <person name="Wang M."/>
            <person name="Zifcakova L."/>
            <person name="Wipf D."/>
            <person name="Zambonelli A."/>
            <person name="Paolocci F."/>
            <person name="Nowrousian M."/>
            <person name="Ottonello S."/>
            <person name="Baldrian P."/>
            <person name="Spatafora J.W."/>
            <person name="Henrissat B."/>
            <person name="Nagy L.G."/>
            <person name="Aury J.M."/>
            <person name="Wincker P."/>
            <person name="Grigoriev I.V."/>
            <person name="Bonfante P."/>
            <person name="Martin F.M."/>
        </authorList>
    </citation>
    <scope>NUCLEOTIDE SEQUENCE [LARGE SCALE GENOMIC DNA]</scope>
    <source>
        <strain evidence="3 4">RN42</strain>
    </source>
</reference>
<dbReference type="Gene3D" id="3.10.290.30">
    <property type="entry name" value="MM3350-like"/>
    <property type="match status" value="1"/>
</dbReference>
<feature type="region of interest" description="Disordered" evidence="1">
    <location>
        <begin position="134"/>
        <end position="156"/>
    </location>
</feature>
<feature type="compositionally biased region" description="Acidic residues" evidence="1">
    <location>
        <begin position="138"/>
        <end position="147"/>
    </location>
</feature>
<evidence type="ECO:0000259" key="2">
    <source>
        <dbReference type="Pfam" id="PF07929"/>
    </source>
</evidence>
<feature type="region of interest" description="Disordered" evidence="1">
    <location>
        <begin position="1"/>
        <end position="90"/>
    </location>
</feature>
<dbReference type="OrthoDB" id="245563at2759"/>